<dbReference type="RefSeq" id="WP_132479237.1">
    <property type="nucleotide sequence ID" value="NZ_SMKW01000001.1"/>
</dbReference>
<keyword evidence="4 8" id="KW-0249">Electron transport</keyword>
<sequence length="63" mass="6589">MRIEIDRDRCVGAGMCALAAPSVFDQNEEDGLVLLVDAEPPEEARESVRTAAVTCPSGAVAVS</sequence>
<dbReference type="InterPro" id="IPR051269">
    <property type="entry name" value="Fe-S_cluster_ET"/>
</dbReference>
<keyword evidence="2 8" id="KW-0813">Transport</keyword>
<gene>
    <name evidence="10" type="ORF">E1288_00750</name>
</gene>
<comment type="function">
    <text evidence="8">Ferredoxins are iron-sulfur proteins that transfer electrons in a wide variety of metabolic reactions.</text>
</comment>
<comment type="caution">
    <text evidence="10">The sequence shown here is derived from an EMBL/GenBank/DDBJ whole genome shotgun (WGS) entry which is preliminary data.</text>
</comment>
<dbReference type="AlphaFoldDB" id="A0A4R4ZE88"/>
<keyword evidence="6 8" id="KW-0411">Iron-sulfur</keyword>
<dbReference type="Gene3D" id="3.30.70.20">
    <property type="match status" value="1"/>
</dbReference>
<dbReference type="InterPro" id="IPR001080">
    <property type="entry name" value="3Fe4S_ferredoxin"/>
</dbReference>
<evidence type="ECO:0000313" key="11">
    <source>
        <dbReference type="Proteomes" id="UP000294947"/>
    </source>
</evidence>
<evidence type="ECO:0000256" key="7">
    <source>
        <dbReference type="ARBA" id="ARBA00023291"/>
    </source>
</evidence>
<evidence type="ECO:0000256" key="2">
    <source>
        <dbReference type="ARBA" id="ARBA00022448"/>
    </source>
</evidence>
<dbReference type="OrthoDB" id="14703at2"/>
<dbReference type="GO" id="GO:0051538">
    <property type="term" value="F:3 iron, 4 sulfur cluster binding"/>
    <property type="evidence" value="ECO:0007669"/>
    <property type="project" value="UniProtKB-KW"/>
</dbReference>
<keyword evidence="11" id="KW-1185">Reference proteome</keyword>
<dbReference type="PANTHER" id="PTHR36923">
    <property type="entry name" value="FERREDOXIN"/>
    <property type="match status" value="1"/>
</dbReference>
<dbReference type="Pfam" id="PF13370">
    <property type="entry name" value="Fer4_13"/>
    <property type="match status" value="1"/>
</dbReference>
<proteinExistence type="predicted"/>
<evidence type="ECO:0000256" key="6">
    <source>
        <dbReference type="ARBA" id="ARBA00023014"/>
    </source>
</evidence>
<dbReference type="InterPro" id="IPR017896">
    <property type="entry name" value="4Fe4S_Fe-S-bd"/>
</dbReference>
<accession>A0A4R4ZE88</accession>
<evidence type="ECO:0000256" key="1">
    <source>
        <dbReference type="ARBA" id="ARBA00001927"/>
    </source>
</evidence>
<evidence type="ECO:0000259" key="9">
    <source>
        <dbReference type="PROSITE" id="PS51379"/>
    </source>
</evidence>
<evidence type="ECO:0000313" key="10">
    <source>
        <dbReference type="EMBL" id="TDD56645.1"/>
    </source>
</evidence>
<dbReference type="GO" id="GO:0005506">
    <property type="term" value="F:iron ion binding"/>
    <property type="evidence" value="ECO:0007669"/>
    <property type="project" value="UniProtKB-UniRule"/>
</dbReference>
<evidence type="ECO:0000256" key="8">
    <source>
        <dbReference type="RuleBase" id="RU368020"/>
    </source>
</evidence>
<name>A0A4R4ZE88_9PSEU</name>
<dbReference type="PROSITE" id="PS51379">
    <property type="entry name" value="4FE4S_FER_2"/>
    <property type="match status" value="1"/>
</dbReference>
<evidence type="ECO:0000256" key="3">
    <source>
        <dbReference type="ARBA" id="ARBA00022723"/>
    </source>
</evidence>
<dbReference type="SUPFAM" id="SSF54862">
    <property type="entry name" value="4Fe-4S ferredoxins"/>
    <property type="match status" value="1"/>
</dbReference>
<dbReference type="EMBL" id="SMKW01000001">
    <property type="protein sequence ID" value="TDD56645.1"/>
    <property type="molecule type" value="Genomic_DNA"/>
</dbReference>
<dbReference type="Proteomes" id="UP000294947">
    <property type="component" value="Unassembled WGS sequence"/>
</dbReference>
<dbReference type="PANTHER" id="PTHR36923:SF3">
    <property type="entry name" value="FERREDOXIN"/>
    <property type="match status" value="1"/>
</dbReference>
<organism evidence="10 11">
    <name type="scientific">Saccharopolyspora elongata</name>
    <dbReference type="NCBI Taxonomy" id="2530387"/>
    <lineage>
        <taxon>Bacteria</taxon>
        <taxon>Bacillati</taxon>
        <taxon>Actinomycetota</taxon>
        <taxon>Actinomycetes</taxon>
        <taxon>Pseudonocardiales</taxon>
        <taxon>Pseudonocardiaceae</taxon>
        <taxon>Saccharopolyspora</taxon>
    </lineage>
</organism>
<keyword evidence="3 8" id="KW-0479">Metal-binding</keyword>
<protein>
    <recommendedName>
        <fullName evidence="8">Ferredoxin</fullName>
    </recommendedName>
</protein>
<evidence type="ECO:0000256" key="4">
    <source>
        <dbReference type="ARBA" id="ARBA00022982"/>
    </source>
</evidence>
<dbReference type="GO" id="GO:0009055">
    <property type="term" value="F:electron transfer activity"/>
    <property type="evidence" value="ECO:0007669"/>
    <property type="project" value="UniProtKB-UniRule"/>
</dbReference>
<keyword evidence="5 8" id="KW-0408">Iron</keyword>
<dbReference type="PRINTS" id="PR00352">
    <property type="entry name" value="3FE4SFRDOXIN"/>
</dbReference>
<feature type="domain" description="4Fe-4S ferredoxin-type" evidence="9">
    <location>
        <begin position="1"/>
        <end position="29"/>
    </location>
</feature>
<comment type="cofactor">
    <cofactor evidence="1">
        <name>[3Fe-4S] cluster</name>
        <dbReference type="ChEBI" id="CHEBI:21137"/>
    </cofactor>
</comment>
<evidence type="ECO:0000256" key="5">
    <source>
        <dbReference type="ARBA" id="ARBA00023004"/>
    </source>
</evidence>
<reference evidence="10 11" key="1">
    <citation type="submission" date="2019-03" db="EMBL/GenBank/DDBJ databases">
        <title>Draft genome sequences of novel Actinobacteria.</title>
        <authorList>
            <person name="Sahin N."/>
            <person name="Ay H."/>
            <person name="Saygin H."/>
        </authorList>
    </citation>
    <scope>NUCLEOTIDE SEQUENCE [LARGE SCALE GENOMIC DNA]</scope>
    <source>
        <strain evidence="10 11">7K502</strain>
    </source>
</reference>
<keyword evidence="7" id="KW-0003">3Fe-4S</keyword>